<evidence type="ECO:0000256" key="1">
    <source>
        <dbReference type="SAM" id="Phobius"/>
    </source>
</evidence>
<evidence type="ECO:0000313" key="3">
    <source>
        <dbReference type="Proteomes" id="UP001314903"/>
    </source>
</evidence>
<dbReference type="InterPro" id="IPR024414">
    <property type="entry name" value="Uncharacterised_PrgI"/>
</dbReference>
<feature type="transmembrane region" description="Helical" evidence="1">
    <location>
        <begin position="26"/>
        <end position="43"/>
    </location>
</feature>
<proteinExistence type="predicted"/>
<reference evidence="2 3" key="1">
    <citation type="submission" date="2021-03" db="EMBL/GenBank/DDBJ databases">
        <title>Genomic Encyclopedia of Type Strains, Phase IV (KMG-IV): sequencing the most valuable type-strain genomes for metagenomic binning, comparative biology and taxonomic classification.</title>
        <authorList>
            <person name="Goeker M."/>
        </authorList>
    </citation>
    <scope>NUCLEOTIDE SEQUENCE [LARGE SCALE GENOMIC DNA]</scope>
    <source>
        <strain evidence="2 3">DSM 27512</strain>
    </source>
</reference>
<keyword evidence="1" id="KW-0812">Transmembrane</keyword>
<gene>
    <name evidence="2" type="ORF">J2Z35_002020</name>
</gene>
<organism evidence="2 3">
    <name type="scientific">Acetoanaerobium pronyense</name>
    <dbReference type="NCBI Taxonomy" id="1482736"/>
    <lineage>
        <taxon>Bacteria</taxon>
        <taxon>Bacillati</taxon>
        <taxon>Bacillota</taxon>
        <taxon>Clostridia</taxon>
        <taxon>Peptostreptococcales</taxon>
        <taxon>Filifactoraceae</taxon>
        <taxon>Acetoanaerobium</taxon>
    </lineage>
</organism>
<name>A0ABS4KNL6_9FIRM</name>
<keyword evidence="1" id="KW-1133">Transmembrane helix</keyword>
<evidence type="ECO:0000313" key="2">
    <source>
        <dbReference type="EMBL" id="MBP2028219.1"/>
    </source>
</evidence>
<feature type="transmembrane region" description="Helical" evidence="1">
    <location>
        <begin position="49"/>
        <end position="69"/>
    </location>
</feature>
<accession>A0ABS4KNL6</accession>
<comment type="caution">
    <text evidence="2">The sequence shown here is derived from an EMBL/GenBank/DDBJ whole genome shotgun (WGS) entry which is preliminary data.</text>
</comment>
<dbReference type="RefSeq" id="WP_209661270.1">
    <property type="nucleotide sequence ID" value="NZ_JAGGLI010000023.1"/>
</dbReference>
<dbReference type="EMBL" id="JAGGLI010000023">
    <property type="protein sequence ID" value="MBP2028219.1"/>
    <property type="molecule type" value="Genomic_DNA"/>
</dbReference>
<dbReference type="Proteomes" id="UP001314903">
    <property type="component" value="Unassembled WGS sequence"/>
</dbReference>
<dbReference type="Pfam" id="PF12666">
    <property type="entry name" value="PrgI"/>
    <property type="match status" value="1"/>
</dbReference>
<evidence type="ECO:0008006" key="4">
    <source>
        <dbReference type="Google" id="ProtNLM"/>
    </source>
</evidence>
<keyword evidence="1" id="KW-0472">Membrane</keyword>
<protein>
    <recommendedName>
        <fullName evidence="4">PrgI family protein</fullName>
    </recommendedName>
</protein>
<keyword evidence="3" id="KW-1185">Reference proteome</keyword>
<sequence length="134" mass="15086">MAFVPVPKDLSKVKTKVALNLTKRQLISFSLGGVIGFLIYINAKNLFPNDIALLIMMAGVMPFFFLGIYEKDGLTFEKLIKYYYESKIRNPEVRIYKNSNSYEALVKGADLLATKSKAKKANKQIAKKQSRVSA</sequence>